<dbReference type="AlphaFoldDB" id="A0A194WVD9"/>
<dbReference type="EMBL" id="KQ947425">
    <property type="protein sequence ID" value="KUJ11930.1"/>
    <property type="molecule type" value="Genomic_DNA"/>
</dbReference>
<keyword evidence="2" id="KW-1185">Reference proteome</keyword>
<protein>
    <submittedName>
        <fullName evidence="1">Uncharacterized protein</fullName>
    </submittedName>
</protein>
<organism evidence="1 2">
    <name type="scientific">Mollisia scopiformis</name>
    <name type="common">Conifer needle endophyte fungus</name>
    <name type="synonym">Phialocephala scopiformis</name>
    <dbReference type="NCBI Taxonomy" id="149040"/>
    <lineage>
        <taxon>Eukaryota</taxon>
        <taxon>Fungi</taxon>
        <taxon>Dikarya</taxon>
        <taxon>Ascomycota</taxon>
        <taxon>Pezizomycotina</taxon>
        <taxon>Leotiomycetes</taxon>
        <taxon>Helotiales</taxon>
        <taxon>Mollisiaceae</taxon>
        <taxon>Mollisia</taxon>
    </lineage>
</organism>
<evidence type="ECO:0000313" key="1">
    <source>
        <dbReference type="EMBL" id="KUJ11930.1"/>
    </source>
</evidence>
<name>A0A194WVD9_MOLSC</name>
<reference evidence="1 2" key="1">
    <citation type="submission" date="2015-10" db="EMBL/GenBank/DDBJ databases">
        <title>Full genome of DAOMC 229536 Phialocephala scopiformis, a fungal endophyte of spruce producing the potent anti-insectan compound rugulosin.</title>
        <authorList>
            <consortium name="DOE Joint Genome Institute"/>
            <person name="Walker A.K."/>
            <person name="Frasz S.L."/>
            <person name="Seifert K.A."/>
            <person name="Miller J.D."/>
            <person name="Mondo S.J."/>
            <person name="Labutti K."/>
            <person name="Lipzen A."/>
            <person name="Dockter R."/>
            <person name="Kennedy M."/>
            <person name="Grigoriev I.V."/>
            <person name="Spatafora J.W."/>
        </authorList>
    </citation>
    <scope>NUCLEOTIDE SEQUENCE [LARGE SCALE GENOMIC DNA]</scope>
    <source>
        <strain evidence="1 2">CBS 120377</strain>
    </source>
</reference>
<dbReference type="InParanoid" id="A0A194WVD9"/>
<proteinExistence type="predicted"/>
<dbReference type="KEGG" id="psco:LY89DRAFT_688413"/>
<evidence type="ECO:0000313" key="2">
    <source>
        <dbReference type="Proteomes" id="UP000070700"/>
    </source>
</evidence>
<dbReference type="Proteomes" id="UP000070700">
    <property type="component" value="Unassembled WGS sequence"/>
</dbReference>
<gene>
    <name evidence="1" type="ORF">LY89DRAFT_688413</name>
</gene>
<dbReference type="GeneID" id="28825424"/>
<sequence length="74" mass="8219">MCDGPVVIRPFHQTNSNISKPRLTASLRSVVDAVKAKKIPKKEFNFLGAKNDEVQRTDYPMVGSYVDIGIVQAE</sequence>
<accession>A0A194WVD9</accession>
<dbReference type="RefSeq" id="XP_018066285.1">
    <property type="nucleotide sequence ID" value="XM_018215698.1"/>
</dbReference>